<dbReference type="GO" id="GO:0005524">
    <property type="term" value="F:ATP binding"/>
    <property type="evidence" value="ECO:0007669"/>
    <property type="project" value="UniProtKB-KW"/>
</dbReference>
<dbReference type="FunFam" id="1.10.10.410:FF:000001">
    <property type="entry name" value="Aspartyl/glutamyl-tRNA(Asn/Gln) amidotransferase subunit B"/>
    <property type="match status" value="1"/>
</dbReference>
<feature type="domain" description="Asn/Gln amidotransferase" evidence="12">
    <location>
        <begin position="338"/>
        <end position="487"/>
    </location>
</feature>
<dbReference type="InterPro" id="IPR017959">
    <property type="entry name" value="Asn/Gln-tRNA_amidoTrfase_suB/E"/>
</dbReference>
<proteinExistence type="inferred from homology"/>
<dbReference type="SMART" id="SM00845">
    <property type="entry name" value="GatB_Yqey"/>
    <property type="match status" value="1"/>
</dbReference>
<comment type="similarity">
    <text evidence="1 11">Belongs to the GatB/GatE family. GatB subfamily.</text>
</comment>
<protein>
    <recommendedName>
        <fullName evidence="3 11">Aspartyl/glutamyl-tRNA(Asn/Gln) amidotransferase subunit B</fullName>
        <shortName evidence="11">Asp/Glu-ADT subunit B</shortName>
        <ecNumber evidence="11">6.3.5.-</ecNumber>
    </recommendedName>
</protein>
<comment type="catalytic activity">
    <reaction evidence="9 11">
        <text>L-aspartyl-tRNA(Asn) + L-glutamine + ATP + H2O = L-asparaginyl-tRNA(Asn) + L-glutamate + ADP + phosphate + 2 H(+)</text>
        <dbReference type="Rhea" id="RHEA:14513"/>
        <dbReference type="Rhea" id="RHEA-COMP:9674"/>
        <dbReference type="Rhea" id="RHEA-COMP:9677"/>
        <dbReference type="ChEBI" id="CHEBI:15377"/>
        <dbReference type="ChEBI" id="CHEBI:15378"/>
        <dbReference type="ChEBI" id="CHEBI:29985"/>
        <dbReference type="ChEBI" id="CHEBI:30616"/>
        <dbReference type="ChEBI" id="CHEBI:43474"/>
        <dbReference type="ChEBI" id="CHEBI:58359"/>
        <dbReference type="ChEBI" id="CHEBI:78515"/>
        <dbReference type="ChEBI" id="CHEBI:78516"/>
        <dbReference type="ChEBI" id="CHEBI:456216"/>
    </reaction>
</comment>
<keyword evidence="4 11" id="KW-0436">Ligase</keyword>
<evidence type="ECO:0000256" key="4">
    <source>
        <dbReference type="ARBA" id="ARBA00022598"/>
    </source>
</evidence>
<dbReference type="PANTHER" id="PTHR11659">
    <property type="entry name" value="GLUTAMYL-TRNA GLN AMIDOTRANSFERASE SUBUNIT B MITOCHONDRIAL AND PROKARYOTIC PET112-RELATED"/>
    <property type="match status" value="1"/>
</dbReference>
<evidence type="ECO:0000256" key="6">
    <source>
        <dbReference type="ARBA" id="ARBA00022840"/>
    </source>
</evidence>
<evidence type="ECO:0000256" key="9">
    <source>
        <dbReference type="ARBA" id="ARBA00047380"/>
    </source>
</evidence>
<organism evidence="13 14">
    <name type="scientific">Brevifollis gellanilyticus</name>
    <dbReference type="NCBI Taxonomy" id="748831"/>
    <lineage>
        <taxon>Bacteria</taxon>
        <taxon>Pseudomonadati</taxon>
        <taxon>Verrucomicrobiota</taxon>
        <taxon>Verrucomicrobiia</taxon>
        <taxon>Verrucomicrobiales</taxon>
        <taxon>Verrucomicrobiaceae</taxon>
    </lineage>
</organism>
<dbReference type="NCBIfam" id="TIGR00133">
    <property type="entry name" value="gatB"/>
    <property type="match status" value="1"/>
</dbReference>
<dbReference type="SUPFAM" id="SSF55931">
    <property type="entry name" value="Glutamine synthetase/guanido kinase"/>
    <property type="match status" value="1"/>
</dbReference>
<evidence type="ECO:0000256" key="5">
    <source>
        <dbReference type="ARBA" id="ARBA00022741"/>
    </source>
</evidence>
<dbReference type="InterPro" id="IPR017958">
    <property type="entry name" value="Gln-tRNA_amidoTrfase_suB_CS"/>
</dbReference>
<evidence type="ECO:0000256" key="7">
    <source>
        <dbReference type="ARBA" id="ARBA00022917"/>
    </source>
</evidence>
<comment type="catalytic activity">
    <reaction evidence="10 11">
        <text>L-glutamyl-tRNA(Gln) + L-glutamine + ATP + H2O = L-glutaminyl-tRNA(Gln) + L-glutamate + ADP + phosphate + H(+)</text>
        <dbReference type="Rhea" id="RHEA:17521"/>
        <dbReference type="Rhea" id="RHEA-COMP:9681"/>
        <dbReference type="Rhea" id="RHEA-COMP:9684"/>
        <dbReference type="ChEBI" id="CHEBI:15377"/>
        <dbReference type="ChEBI" id="CHEBI:15378"/>
        <dbReference type="ChEBI" id="CHEBI:29985"/>
        <dbReference type="ChEBI" id="CHEBI:30616"/>
        <dbReference type="ChEBI" id="CHEBI:43474"/>
        <dbReference type="ChEBI" id="CHEBI:58359"/>
        <dbReference type="ChEBI" id="CHEBI:78520"/>
        <dbReference type="ChEBI" id="CHEBI:78521"/>
        <dbReference type="ChEBI" id="CHEBI:456216"/>
    </reaction>
</comment>
<dbReference type="EMBL" id="BKAG01000064">
    <property type="protein sequence ID" value="GEP45962.1"/>
    <property type="molecule type" value="Genomic_DNA"/>
</dbReference>
<evidence type="ECO:0000256" key="2">
    <source>
        <dbReference type="ARBA" id="ARBA00011123"/>
    </source>
</evidence>
<dbReference type="PANTHER" id="PTHR11659:SF0">
    <property type="entry name" value="GLUTAMYL-TRNA(GLN) AMIDOTRANSFERASE SUBUNIT B, MITOCHONDRIAL"/>
    <property type="match status" value="1"/>
</dbReference>
<dbReference type="PROSITE" id="PS01234">
    <property type="entry name" value="GATB"/>
    <property type="match status" value="1"/>
</dbReference>
<evidence type="ECO:0000313" key="13">
    <source>
        <dbReference type="EMBL" id="GEP45962.1"/>
    </source>
</evidence>
<keyword evidence="5 11" id="KW-0547">Nucleotide-binding</keyword>
<dbReference type="AlphaFoldDB" id="A0A512MGT0"/>
<comment type="subunit">
    <text evidence="2 11">Heterotrimer of A, B and C subunits.</text>
</comment>
<evidence type="ECO:0000256" key="3">
    <source>
        <dbReference type="ARBA" id="ARBA00016923"/>
    </source>
</evidence>
<comment type="function">
    <text evidence="8 11">Allows the formation of correctly charged Asn-tRNA(Asn) or Gln-tRNA(Gln) through the transamidation of misacylated Asp-tRNA(Asn) or Glu-tRNA(Gln) in organisms which lack either or both of asparaginyl-tRNA or glutaminyl-tRNA synthetases. The reaction takes place in the presence of glutamine and ATP through an activated phospho-Asp-tRNA(Asn) or phospho-Glu-tRNA(Gln).</text>
</comment>
<name>A0A512MGT0_9BACT</name>
<dbReference type="InterPro" id="IPR018027">
    <property type="entry name" value="Asn/Gln_amidotransferase"/>
</dbReference>
<reference evidence="13 14" key="1">
    <citation type="submission" date="2019-07" db="EMBL/GenBank/DDBJ databases">
        <title>Whole genome shotgun sequence of Brevifollis gellanilyticus NBRC 108608.</title>
        <authorList>
            <person name="Hosoyama A."/>
            <person name="Uohara A."/>
            <person name="Ohji S."/>
            <person name="Ichikawa N."/>
        </authorList>
    </citation>
    <scope>NUCLEOTIDE SEQUENCE [LARGE SCALE GENOMIC DNA]</scope>
    <source>
        <strain evidence="13 14">NBRC 108608</strain>
    </source>
</reference>
<dbReference type="Gene3D" id="1.10.10.410">
    <property type="match status" value="1"/>
</dbReference>
<dbReference type="GO" id="GO:0050566">
    <property type="term" value="F:asparaginyl-tRNA synthase (glutamine-hydrolyzing) activity"/>
    <property type="evidence" value="ECO:0007669"/>
    <property type="project" value="RHEA"/>
</dbReference>
<accession>A0A512MGT0</accession>
<dbReference type="GO" id="GO:0070681">
    <property type="term" value="P:glutaminyl-tRNAGln biosynthesis via transamidation"/>
    <property type="evidence" value="ECO:0007669"/>
    <property type="project" value="TreeGrafter"/>
</dbReference>
<gene>
    <name evidence="11 13" type="primary">gatB</name>
    <name evidence="13" type="ORF">BGE01nite_52530</name>
</gene>
<dbReference type="GO" id="GO:0006412">
    <property type="term" value="P:translation"/>
    <property type="evidence" value="ECO:0007669"/>
    <property type="project" value="UniProtKB-UniRule"/>
</dbReference>
<evidence type="ECO:0000256" key="10">
    <source>
        <dbReference type="ARBA" id="ARBA00047913"/>
    </source>
</evidence>
<evidence type="ECO:0000256" key="8">
    <source>
        <dbReference type="ARBA" id="ARBA00024799"/>
    </source>
</evidence>
<dbReference type="InterPro" id="IPR023168">
    <property type="entry name" value="GatB_Yqey_C_2"/>
</dbReference>
<dbReference type="NCBIfam" id="NF004014">
    <property type="entry name" value="PRK05477.1-4"/>
    <property type="match status" value="1"/>
</dbReference>
<keyword evidence="6 11" id="KW-0067">ATP-binding</keyword>
<evidence type="ECO:0000259" key="12">
    <source>
        <dbReference type="SMART" id="SM00845"/>
    </source>
</evidence>
<dbReference type="InterPro" id="IPR006075">
    <property type="entry name" value="Asn/Gln-tRNA_Trfase_suB/E_cat"/>
</dbReference>
<evidence type="ECO:0000256" key="11">
    <source>
        <dbReference type="HAMAP-Rule" id="MF_00121"/>
    </source>
</evidence>
<dbReference type="InterPro" id="IPR004413">
    <property type="entry name" value="GatB"/>
</dbReference>
<comment type="caution">
    <text evidence="13">The sequence shown here is derived from an EMBL/GenBank/DDBJ whole genome shotgun (WGS) entry which is preliminary data.</text>
</comment>
<dbReference type="SUPFAM" id="SSF89095">
    <property type="entry name" value="GatB/YqeY motif"/>
    <property type="match status" value="1"/>
</dbReference>
<evidence type="ECO:0000313" key="14">
    <source>
        <dbReference type="Proteomes" id="UP000321577"/>
    </source>
</evidence>
<dbReference type="FunFam" id="1.10.150.380:FF:000001">
    <property type="entry name" value="Aspartyl/glutamyl-tRNA(Asn/Gln) amidotransferase subunit B"/>
    <property type="match status" value="1"/>
</dbReference>
<keyword evidence="13" id="KW-0808">Transferase</keyword>
<dbReference type="EC" id="6.3.5.-" evidence="11"/>
<dbReference type="InterPro" id="IPR003789">
    <property type="entry name" value="Asn/Gln_tRNA_amidoTrase-B-like"/>
</dbReference>
<dbReference type="RefSeq" id="WP_146855387.1">
    <property type="nucleotide sequence ID" value="NZ_BKAG01000064.1"/>
</dbReference>
<dbReference type="InterPro" id="IPR042114">
    <property type="entry name" value="GatB_C_1"/>
</dbReference>
<sequence length="489" mass="53698">MPKYILTIGLEVHAQLTTRSKMFCGCPVEFGAEPNTLTCPTCLGLPGALPVLNEGAIEKTILTGMMLGCTTPPVVKWDRKNYFYPDMPKNYQITQFDLPLCLGGGVPLYDLAYPKDAQKTIANPGKVVKLTRIHLEEDVAKSTHHDKFTTIDFNRAGTPLMEIVSDPDIDSAEEAVAYLNSLRQILIYGGVSDADMEKGQMRADVNISVRPEGQKELGVKIELKNINSMSAIRRAIKAETERQIDVLEGRNPEKLVQSTRRWDDDAGVTTKMRDKEDSHDYRYFPDPDLIPLRTESLVTRIRPLVPELPHEKRARFESDYGCSAYDADVLASEKELAAYYEAAVAVNTQVPAKKLANWVINDLLGLLKDTEGGINACPVKPEALSELVAVVEAGKISNNQAKEVFAEMFANGGSASNIIKAKGFEQVSDTGALEAIVDQIIASNPEKVAEVKGGNEKAMNWFTGQAMKASQGKANPKIVTEIVRKKVLG</sequence>
<dbReference type="Proteomes" id="UP000321577">
    <property type="component" value="Unassembled WGS sequence"/>
</dbReference>
<dbReference type="Gene3D" id="1.10.150.380">
    <property type="entry name" value="GatB domain, N-terminal subdomain"/>
    <property type="match status" value="1"/>
</dbReference>
<dbReference type="InterPro" id="IPR014746">
    <property type="entry name" value="Gln_synth/guanido_kin_cat_dom"/>
</dbReference>
<dbReference type="Pfam" id="PF02637">
    <property type="entry name" value="GatB_Yqey"/>
    <property type="match status" value="1"/>
</dbReference>
<dbReference type="GO" id="GO:0016740">
    <property type="term" value="F:transferase activity"/>
    <property type="evidence" value="ECO:0007669"/>
    <property type="project" value="UniProtKB-KW"/>
</dbReference>
<dbReference type="NCBIfam" id="NF004012">
    <property type="entry name" value="PRK05477.1-2"/>
    <property type="match status" value="1"/>
</dbReference>
<dbReference type="HAMAP" id="MF_00121">
    <property type="entry name" value="GatB"/>
    <property type="match status" value="1"/>
</dbReference>
<evidence type="ECO:0000256" key="1">
    <source>
        <dbReference type="ARBA" id="ARBA00005306"/>
    </source>
</evidence>
<dbReference type="OrthoDB" id="9804078at2"/>
<dbReference type="GO" id="GO:0050567">
    <property type="term" value="F:glutaminyl-tRNA synthase (glutamine-hydrolyzing) activity"/>
    <property type="evidence" value="ECO:0007669"/>
    <property type="project" value="UniProtKB-UniRule"/>
</dbReference>
<dbReference type="Pfam" id="PF02934">
    <property type="entry name" value="GatB_N"/>
    <property type="match status" value="1"/>
</dbReference>
<keyword evidence="14" id="KW-1185">Reference proteome</keyword>
<keyword evidence="7 11" id="KW-0648">Protein biosynthesis</keyword>